<reference evidence="1 2" key="2">
    <citation type="submission" date="2018-11" db="EMBL/GenBank/DDBJ databases">
        <authorList>
            <consortium name="Pathogen Informatics"/>
        </authorList>
    </citation>
    <scope>NUCLEOTIDE SEQUENCE [LARGE SCALE GENOMIC DNA]</scope>
</reference>
<evidence type="ECO:0000313" key="1">
    <source>
        <dbReference type="EMBL" id="VDO21997.1"/>
    </source>
</evidence>
<accession>A0A0R3QLA8</accession>
<proteinExistence type="predicted"/>
<dbReference type="EMBL" id="UZAG01015622">
    <property type="protein sequence ID" value="VDO21997.1"/>
    <property type="molecule type" value="Genomic_DNA"/>
</dbReference>
<keyword evidence="2" id="KW-1185">Reference proteome</keyword>
<protein>
    <submittedName>
        <fullName evidence="3">Ovule protein</fullName>
    </submittedName>
</protein>
<sequence>MISFECIHLQWINKRDTQSTKVTGKFVFSIHCLLCSAGNEIFYRIDLIEHLTNHRIIYSLQRSTNWVAKLAKDF</sequence>
<evidence type="ECO:0000313" key="2">
    <source>
        <dbReference type="Proteomes" id="UP000280834"/>
    </source>
</evidence>
<dbReference type="WBParaSite" id="BTMF_0000846701-mRNA-1">
    <property type="protein sequence ID" value="BTMF_0000846701-mRNA-1"/>
    <property type="gene ID" value="BTMF_0000846701"/>
</dbReference>
<evidence type="ECO:0000313" key="3">
    <source>
        <dbReference type="WBParaSite" id="BTMF_0000846701-mRNA-1"/>
    </source>
</evidence>
<reference evidence="3" key="1">
    <citation type="submission" date="2017-02" db="UniProtKB">
        <authorList>
            <consortium name="WormBaseParasite"/>
        </authorList>
    </citation>
    <scope>IDENTIFICATION</scope>
</reference>
<gene>
    <name evidence="1" type="ORF">BTMF_LOCUS6518</name>
</gene>
<dbReference type="Proteomes" id="UP000280834">
    <property type="component" value="Unassembled WGS sequence"/>
</dbReference>
<dbReference type="AlphaFoldDB" id="A0A0R3QLA8"/>
<organism evidence="3">
    <name type="scientific">Brugia timori</name>
    <dbReference type="NCBI Taxonomy" id="42155"/>
    <lineage>
        <taxon>Eukaryota</taxon>
        <taxon>Metazoa</taxon>
        <taxon>Ecdysozoa</taxon>
        <taxon>Nematoda</taxon>
        <taxon>Chromadorea</taxon>
        <taxon>Rhabditida</taxon>
        <taxon>Spirurina</taxon>
        <taxon>Spiruromorpha</taxon>
        <taxon>Filarioidea</taxon>
        <taxon>Onchocercidae</taxon>
        <taxon>Brugia</taxon>
    </lineage>
</organism>
<name>A0A0R3QLA8_9BILA</name>